<comment type="similarity">
    <text evidence="2 12 13">Belongs to the TonB-dependent receptor family.</text>
</comment>
<proteinExistence type="inferred from homology"/>
<feature type="domain" description="TonB-dependent receptor-like beta-barrel" evidence="14">
    <location>
        <begin position="196"/>
        <end position="588"/>
    </location>
</feature>
<protein>
    <submittedName>
        <fullName evidence="16">Outer membrane cobalamin receptor protein</fullName>
    </submittedName>
</protein>
<evidence type="ECO:0000256" key="12">
    <source>
        <dbReference type="PROSITE-ProRule" id="PRU01360"/>
    </source>
</evidence>
<keyword evidence="17" id="KW-1185">Reference proteome</keyword>
<keyword evidence="5 12" id="KW-0812">Transmembrane</keyword>
<dbReference type="InterPro" id="IPR039426">
    <property type="entry name" value="TonB-dep_rcpt-like"/>
</dbReference>
<evidence type="ECO:0000256" key="4">
    <source>
        <dbReference type="ARBA" id="ARBA00022452"/>
    </source>
</evidence>
<gene>
    <name evidence="16" type="ORF">SMCB_0321</name>
</gene>
<dbReference type="EMBL" id="AP014569">
    <property type="protein sequence ID" value="BAO82549.1"/>
    <property type="molecule type" value="Genomic_DNA"/>
</dbReference>
<evidence type="ECO:0000256" key="6">
    <source>
        <dbReference type="ARBA" id="ARBA00022729"/>
    </source>
</evidence>
<sequence>MWAAAPAAASPEAATPAALSPVVVTATRTPVPSDQLVAQVVVIERETIEQAQGQTLAALLQQAAGVQISSNGGLGKASTVFLRGTEGRHVLLLIDGVRYGSATLGAPNWDNLPLAAIERIEVLKGPAAALYGSDAVGGVVQIFTRRGLEGFHPHAGLTLGAHGHRAAQAGVAGGQGRWQYRIGVSTLREDGFSATNPAVPPGWVAYTVPPDPVPRWRTRDRHNPDADGFEQDALNGSLRFEPSPGWLLTAHGLISSGNSAFDDGTQVQDVRGLTSTRVLGLGLERAWDGGARTSLRLNRADDLTRNFDFEGNTRFDTERRQWTLQHDQPSPIGTLTLGLEHSREEVDSSTAYTVRERSIEGVFVALQGSAGRHAWQASARRDDNSQFGSANTGALAYAFEFAPGWRVRAAHGTSFKAPSFNQLYWPQWGNPTTQPERGRSSEVGLSHTFGRQSLQLTRFEQRIRGFITTAPTVTNVPQVQIDGWNLVWQGSEGDWRWRADLELLEARNRTPGPNFDRRLARRAEQQLALSLERAWSDAWWFGAHAVLAGDRFDDAANTRRLPGYGRLDLSAEHQLSSDWRLQLRLNNVGDKRYETALGFNQSGRALFASLTWQPQR</sequence>
<evidence type="ECO:0000313" key="16">
    <source>
        <dbReference type="EMBL" id="BAO82549.1"/>
    </source>
</evidence>
<dbReference type="PROSITE" id="PS52016">
    <property type="entry name" value="TONB_DEPENDENT_REC_3"/>
    <property type="match status" value="1"/>
</dbReference>
<dbReference type="SUPFAM" id="SSF56935">
    <property type="entry name" value="Porins"/>
    <property type="match status" value="1"/>
</dbReference>
<evidence type="ECO:0000256" key="10">
    <source>
        <dbReference type="ARBA" id="ARBA00023170"/>
    </source>
</evidence>
<evidence type="ECO:0000256" key="9">
    <source>
        <dbReference type="ARBA" id="ARBA00023136"/>
    </source>
</evidence>
<evidence type="ECO:0000256" key="2">
    <source>
        <dbReference type="ARBA" id="ARBA00009810"/>
    </source>
</evidence>
<reference evidence="16 17" key="1">
    <citation type="journal article" date="2014" name="Nat. Commun.">
        <title>Physiological and genomic features of highly alkaliphilic hydrogen-utilizing Betaproteobacteria from a continental serpentinizing site.</title>
        <authorList>
            <person name="Suzuki S."/>
            <person name="Kuenen J.G."/>
            <person name="Schipper K."/>
            <person name="van der Velde S."/>
            <person name="Ishii S."/>
            <person name="Wu A."/>
            <person name="Sorokin D.Y."/>
            <person name="Tenney A."/>
            <person name="Meng X.Y."/>
            <person name="Morrill P.L."/>
            <person name="Kamagata Y."/>
            <person name="Muyzer G."/>
            <person name="Nealson K.H."/>
        </authorList>
    </citation>
    <scope>NUCLEOTIDE SEQUENCE [LARGE SCALE GENOMIC DNA]</scope>
    <source>
        <strain evidence="16 17">B1</strain>
    </source>
</reference>
<dbReference type="GO" id="GO:0006811">
    <property type="term" value="P:monoatomic ion transport"/>
    <property type="evidence" value="ECO:0007669"/>
    <property type="project" value="UniProtKB-KW"/>
</dbReference>
<name>A0A060NUG6_9BURK</name>
<dbReference type="CDD" id="cd01347">
    <property type="entry name" value="ligand_gated_channel"/>
    <property type="match status" value="1"/>
</dbReference>
<dbReference type="Proteomes" id="UP000066014">
    <property type="component" value="Chromosome"/>
</dbReference>
<evidence type="ECO:0000256" key="5">
    <source>
        <dbReference type="ARBA" id="ARBA00022692"/>
    </source>
</evidence>
<dbReference type="InterPro" id="IPR000531">
    <property type="entry name" value="Beta-barrel_TonB"/>
</dbReference>
<dbReference type="Pfam" id="PF00593">
    <property type="entry name" value="TonB_dep_Rec_b-barrel"/>
    <property type="match status" value="1"/>
</dbReference>
<dbReference type="InterPro" id="IPR037066">
    <property type="entry name" value="Plug_dom_sf"/>
</dbReference>
<dbReference type="AlphaFoldDB" id="A0A060NUG6"/>
<dbReference type="PANTHER" id="PTHR30069:SF53">
    <property type="entry name" value="COLICIN I RECEPTOR-RELATED"/>
    <property type="match status" value="1"/>
</dbReference>
<feature type="domain" description="TonB-dependent receptor plug" evidence="15">
    <location>
        <begin position="37"/>
        <end position="139"/>
    </location>
</feature>
<dbReference type="GO" id="GO:0015889">
    <property type="term" value="P:cobalamin transport"/>
    <property type="evidence" value="ECO:0007669"/>
    <property type="project" value="TreeGrafter"/>
</dbReference>
<evidence type="ECO:0000313" key="17">
    <source>
        <dbReference type="Proteomes" id="UP000066014"/>
    </source>
</evidence>
<keyword evidence="6" id="KW-0732">Signal</keyword>
<accession>A0A060NUG6</accession>
<keyword evidence="10 16" id="KW-0675">Receptor</keyword>
<dbReference type="Gene3D" id="2.170.130.10">
    <property type="entry name" value="TonB-dependent receptor, plug domain"/>
    <property type="match status" value="1"/>
</dbReference>
<evidence type="ECO:0000256" key="8">
    <source>
        <dbReference type="ARBA" id="ARBA00023077"/>
    </source>
</evidence>
<evidence type="ECO:0000256" key="13">
    <source>
        <dbReference type="RuleBase" id="RU003357"/>
    </source>
</evidence>
<keyword evidence="8 13" id="KW-0798">TonB box</keyword>
<keyword evidence="4 12" id="KW-1134">Transmembrane beta strand</keyword>
<evidence type="ECO:0000256" key="3">
    <source>
        <dbReference type="ARBA" id="ARBA00022448"/>
    </source>
</evidence>
<dbReference type="Pfam" id="PF07715">
    <property type="entry name" value="Plug"/>
    <property type="match status" value="1"/>
</dbReference>
<evidence type="ECO:0000256" key="11">
    <source>
        <dbReference type="ARBA" id="ARBA00023237"/>
    </source>
</evidence>
<dbReference type="KEGG" id="cbab:SMCB_0321"/>
<dbReference type="PANTHER" id="PTHR30069">
    <property type="entry name" value="TONB-DEPENDENT OUTER MEMBRANE RECEPTOR"/>
    <property type="match status" value="1"/>
</dbReference>
<evidence type="ECO:0000259" key="15">
    <source>
        <dbReference type="Pfam" id="PF07715"/>
    </source>
</evidence>
<dbReference type="InterPro" id="IPR012910">
    <property type="entry name" value="Plug_dom"/>
</dbReference>
<keyword evidence="3 12" id="KW-0813">Transport</keyword>
<evidence type="ECO:0000256" key="7">
    <source>
        <dbReference type="ARBA" id="ARBA00023065"/>
    </source>
</evidence>
<keyword evidence="7" id="KW-0406">Ion transport</keyword>
<dbReference type="STRING" id="1458426.SMCB_0321"/>
<keyword evidence="9 12" id="KW-0472">Membrane</keyword>
<dbReference type="HOGENOM" id="CLU_008287_18_5_4"/>
<dbReference type="GO" id="GO:0009279">
    <property type="term" value="C:cell outer membrane"/>
    <property type="evidence" value="ECO:0007669"/>
    <property type="project" value="UniProtKB-SubCell"/>
</dbReference>
<dbReference type="Gene3D" id="2.40.170.20">
    <property type="entry name" value="TonB-dependent receptor, beta-barrel domain"/>
    <property type="match status" value="1"/>
</dbReference>
<evidence type="ECO:0000256" key="1">
    <source>
        <dbReference type="ARBA" id="ARBA00004571"/>
    </source>
</evidence>
<comment type="subcellular location">
    <subcellularLocation>
        <location evidence="1 12">Cell outer membrane</location>
        <topology evidence="1 12">Multi-pass membrane protein</topology>
    </subcellularLocation>
</comment>
<organism evidence="16 17">
    <name type="scientific">Serpentinimonas maccroryi</name>
    <dbReference type="NCBI Taxonomy" id="1458426"/>
    <lineage>
        <taxon>Bacteria</taxon>
        <taxon>Pseudomonadati</taxon>
        <taxon>Pseudomonadota</taxon>
        <taxon>Betaproteobacteria</taxon>
        <taxon>Burkholderiales</taxon>
        <taxon>Comamonadaceae</taxon>
        <taxon>Serpentinimonas</taxon>
    </lineage>
</organism>
<dbReference type="InterPro" id="IPR036942">
    <property type="entry name" value="Beta-barrel_TonB_sf"/>
</dbReference>
<keyword evidence="11 12" id="KW-0998">Cell outer membrane</keyword>
<evidence type="ECO:0000259" key="14">
    <source>
        <dbReference type="Pfam" id="PF00593"/>
    </source>
</evidence>